<dbReference type="GO" id="GO:0016567">
    <property type="term" value="P:protein ubiquitination"/>
    <property type="evidence" value="ECO:0007669"/>
    <property type="project" value="TreeGrafter"/>
</dbReference>
<feature type="repeat" description="ANK" evidence="4">
    <location>
        <begin position="24"/>
        <end position="50"/>
    </location>
</feature>
<dbReference type="InterPro" id="IPR051573">
    <property type="entry name" value="Ankyrin-SOCS_box_domain"/>
</dbReference>
<evidence type="ECO:0000313" key="6">
    <source>
        <dbReference type="Ensembl" id="ENSSGRP00000000064.1"/>
    </source>
</evidence>
<keyword evidence="3 4" id="KW-0040">ANK repeat</keyword>
<keyword evidence="5" id="KW-0472">Membrane</keyword>
<keyword evidence="7" id="KW-1185">Reference proteome</keyword>
<dbReference type="Ensembl" id="ENSSGRT00000000089.1">
    <property type="protein sequence ID" value="ENSSGRP00000000064.1"/>
    <property type="gene ID" value="ENSSGRG00000000058.1"/>
</dbReference>
<evidence type="ECO:0000256" key="1">
    <source>
        <dbReference type="ARBA" id="ARBA00005949"/>
    </source>
</evidence>
<keyword evidence="5" id="KW-0812">Transmembrane</keyword>
<reference evidence="6" key="2">
    <citation type="submission" date="2025-09" db="UniProtKB">
        <authorList>
            <consortium name="Ensembl"/>
        </authorList>
    </citation>
    <scope>IDENTIFICATION</scope>
</reference>
<dbReference type="PROSITE" id="PS50297">
    <property type="entry name" value="ANK_REP_REGION"/>
    <property type="match status" value="2"/>
</dbReference>
<sequence length="246" mass="26879">CNVLSGVPYVPSCVSGSGVSAAEFDITPLQEAAARGQRQCVRLLLDAGAQEPHSTMKRALSGTFECVRLLLEYGAKVNPILSSGTTSPLHEACVGGVLVWCKLASLEAYDLYYGTPLRVACASRHLECVKVLLNAGVQVDATRLYETPLDHAAKSNNVDMIELLVEFGANIYACGKYDRNAHILHLSSCLMFNLLVCSLMCFYLVSMEGSVEMNQKCYHVVKGWPYKIVATIVIIDSFSRSFFFCS</sequence>
<evidence type="ECO:0000256" key="3">
    <source>
        <dbReference type="ARBA" id="ARBA00023043"/>
    </source>
</evidence>
<dbReference type="PANTHER" id="PTHR24136">
    <property type="entry name" value="SOWAH (DROSOPHILA) HOMOLOG"/>
    <property type="match status" value="1"/>
</dbReference>
<dbReference type="SUPFAM" id="SSF48403">
    <property type="entry name" value="Ankyrin repeat"/>
    <property type="match status" value="1"/>
</dbReference>
<reference evidence="6" key="1">
    <citation type="submission" date="2025-08" db="UniProtKB">
        <authorList>
            <consortium name="Ensembl"/>
        </authorList>
    </citation>
    <scope>IDENTIFICATION</scope>
</reference>
<dbReference type="AlphaFoldDB" id="A0A672JUS8"/>
<feature type="repeat" description="ANK" evidence="4">
    <location>
        <begin position="112"/>
        <end position="144"/>
    </location>
</feature>
<dbReference type="InParanoid" id="A0A672JUS8"/>
<evidence type="ECO:0000256" key="5">
    <source>
        <dbReference type="SAM" id="Phobius"/>
    </source>
</evidence>
<feature type="repeat" description="ANK" evidence="4">
    <location>
        <begin position="144"/>
        <end position="176"/>
    </location>
</feature>
<dbReference type="GO" id="GO:0045732">
    <property type="term" value="P:positive regulation of protein catabolic process"/>
    <property type="evidence" value="ECO:0007669"/>
    <property type="project" value="TreeGrafter"/>
</dbReference>
<dbReference type="SMART" id="SM00248">
    <property type="entry name" value="ANK"/>
    <property type="match status" value="3"/>
</dbReference>
<keyword evidence="2" id="KW-0677">Repeat</keyword>
<name>A0A672JUS8_SINGR</name>
<evidence type="ECO:0008006" key="8">
    <source>
        <dbReference type="Google" id="ProtNLM"/>
    </source>
</evidence>
<dbReference type="PROSITE" id="PS50088">
    <property type="entry name" value="ANK_REPEAT"/>
    <property type="match status" value="3"/>
</dbReference>
<organism evidence="6 7">
    <name type="scientific">Sinocyclocheilus grahami</name>
    <name type="common">Dianchi golden-line fish</name>
    <name type="synonym">Barbus grahami</name>
    <dbReference type="NCBI Taxonomy" id="75366"/>
    <lineage>
        <taxon>Eukaryota</taxon>
        <taxon>Metazoa</taxon>
        <taxon>Chordata</taxon>
        <taxon>Craniata</taxon>
        <taxon>Vertebrata</taxon>
        <taxon>Euteleostomi</taxon>
        <taxon>Actinopterygii</taxon>
        <taxon>Neopterygii</taxon>
        <taxon>Teleostei</taxon>
        <taxon>Ostariophysi</taxon>
        <taxon>Cypriniformes</taxon>
        <taxon>Cyprinidae</taxon>
        <taxon>Cyprininae</taxon>
        <taxon>Sinocyclocheilus</taxon>
    </lineage>
</organism>
<accession>A0A672JUS8</accession>
<dbReference type="PANTHER" id="PTHR24136:SF53">
    <property type="entry name" value="ANKYRIN REPEAT AND SOCS BOX CONTAINING 13"/>
    <property type="match status" value="1"/>
</dbReference>
<dbReference type="InterPro" id="IPR002110">
    <property type="entry name" value="Ankyrin_rpt"/>
</dbReference>
<evidence type="ECO:0000256" key="4">
    <source>
        <dbReference type="PROSITE-ProRule" id="PRU00023"/>
    </source>
</evidence>
<evidence type="ECO:0000313" key="7">
    <source>
        <dbReference type="Proteomes" id="UP000472262"/>
    </source>
</evidence>
<protein>
    <recommendedName>
        <fullName evidence="8">Ankyrin repeat and SOCS box containing 11</fullName>
    </recommendedName>
</protein>
<dbReference type="InterPro" id="IPR036770">
    <property type="entry name" value="Ankyrin_rpt-contain_sf"/>
</dbReference>
<proteinExistence type="inferred from homology"/>
<feature type="transmembrane region" description="Helical" evidence="5">
    <location>
        <begin position="183"/>
        <end position="205"/>
    </location>
</feature>
<dbReference type="Gene3D" id="1.25.40.20">
    <property type="entry name" value="Ankyrin repeat-containing domain"/>
    <property type="match status" value="1"/>
</dbReference>
<comment type="similarity">
    <text evidence="1">Belongs to the ankyrin SOCS box (ASB) family.</text>
</comment>
<evidence type="ECO:0000256" key="2">
    <source>
        <dbReference type="ARBA" id="ARBA00022737"/>
    </source>
</evidence>
<dbReference type="Pfam" id="PF12796">
    <property type="entry name" value="Ank_2"/>
    <property type="match status" value="2"/>
</dbReference>
<dbReference type="Proteomes" id="UP000472262">
    <property type="component" value="Unassembled WGS sequence"/>
</dbReference>
<keyword evidence="5" id="KW-1133">Transmembrane helix</keyword>